<evidence type="ECO:0000256" key="1">
    <source>
        <dbReference type="ARBA" id="ARBA00007118"/>
    </source>
</evidence>
<keyword evidence="2" id="KW-0560">Oxidoreductase</keyword>
<dbReference type="PANTHER" id="PTHR43673:SF10">
    <property type="entry name" value="NADH DEHYDROGENASE_NAD(P)H NITROREDUCTASE XCC3605-RELATED"/>
    <property type="match status" value="1"/>
</dbReference>
<feature type="domain" description="Nitroreductase" evidence="3">
    <location>
        <begin position="8"/>
        <end position="129"/>
    </location>
</feature>
<name>X0XXT0_9ZZZZ</name>
<dbReference type="InterPro" id="IPR029479">
    <property type="entry name" value="Nitroreductase"/>
</dbReference>
<dbReference type="CDD" id="cd02062">
    <property type="entry name" value="Nitro_FMN_reductase"/>
    <property type="match status" value="1"/>
</dbReference>
<evidence type="ECO:0000256" key="2">
    <source>
        <dbReference type="ARBA" id="ARBA00023002"/>
    </source>
</evidence>
<dbReference type="AlphaFoldDB" id="X0XXT0"/>
<comment type="caution">
    <text evidence="4">The sequence shown here is derived from an EMBL/GenBank/DDBJ whole genome shotgun (WGS) entry which is preliminary data.</text>
</comment>
<dbReference type="EMBL" id="BARS01055695">
    <property type="protein sequence ID" value="GAG48155.1"/>
    <property type="molecule type" value="Genomic_DNA"/>
</dbReference>
<dbReference type="SUPFAM" id="SSF55469">
    <property type="entry name" value="FMN-dependent nitroreductase-like"/>
    <property type="match status" value="1"/>
</dbReference>
<dbReference type="Gene3D" id="3.40.109.10">
    <property type="entry name" value="NADH Oxidase"/>
    <property type="match status" value="1"/>
</dbReference>
<dbReference type="Pfam" id="PF00881">
    <property type="entry name" value="Nitroreductase"/>
    <property type="match status" value="1"/>
</dbReference>
<dbReference type="GO" id="GO:0016491">
    <property type="term" value="F:oxidoreductase activity"/>
    <property type="evidence" value="ECO:0007669"/>
    <property type="project" value="UniProtKB-KW"/>
</dbReference>
<comment type="similarity">
    <text evidence="1">Belongs to the nitroreductase family.</text>
</comment>
<organism evidence="4">
    <name type="scientific">marine sediment metagenome</name>
    <dbReference type="NCBI Taxonomy" id="412755"/>
    <lineage>
        <taxon>unclassified sequences</taxon>
        <taxon>metagenomes</taxon>
        <taxon>ecological metagenomes</taxon>
    </lineage>
</organism>
<feature type="non-terminal residue" evidence="4">
    <location>
        <position position="132"/>
    </location>
</feature>
<gene>
    <name evidence="4" type="ORF">S01H1_82187</name>
</gene>
<reference evidence="4" key="1">
    <citation type="journal article" date="2014" name="Front. Microbiol.">
        <title>High frequency of phylogenetically diverse reductive dehalogenase-homologous genes in deep subseafloor sedimentary metagenomes.</title>
        <authorList>
            <person name="Kawai M."/>
            <person name="Futagami T."/>
            <person name="Toyoda A."/>
            <person name="Takaki Y."/>
            <person name="Nishi S."/>
            <person name="Hori S."/>
            <person name="Arai W."/>
            <person name="Tsubouchi T."/>
            <person name="Morono Y."/>
            <person name="Uchiyama I."/>
            <person name="Ito T."/>
            <person name="Fujiyama A."/>
            <person name="Inagaki F."/>
            <person name="Takami H."/>
        </authorList>
    </citation>
    <scope>NUCLEOTIDE SEQUENCE</scope>
    <source>
        <strain evidence="4">Expedition CK06-06</strain>
    </source>
</reference>
<proteinExistence type="inferred from homology"/>
<sequence length="132" mass="14609">MNVRELLRRNRSYRRFHQDQPIDKETLVDLVELTRLCPSAANRQPLKYLVACSAQQNAKIFGHLRWADAIKGWPGPAEGQRPAGYVVILGDTRVTTHFNVDPGIAAQSMLLAAVEQGLGGCIIGSIDRDKGE</sequence>
<protein>
    <recommendedName>
        <fullName evidence="3">Nitroreductase domain-containing protein</fullName>
    </recommendedName>
</protein>
<evidence type="ECO:0000313" key="4">
    <source>
        <dbReference type="EMBL" id="GAG48155.1"/>
    </source>
</evidence>
<dbReference type="PANTHER" id="PTHR43673">
    <property type="entry name" value="NAD(P)H NITROREDUCTASE YDGI-RELATED"/>
    <property type="match status" value="1"/>
</dbReference>
<accession>X0XXT0</accession>
<dbReference type="InterPro" id="IPR000415">
    <property type="entry name" value="Nitroreductase-like"/>
</dbReference>
<evidence type="ECO:0000259" key="3">
    <source>
        <dbReference type="Pfam" id="PF00881"/>
    </source>
</evidence>